<dbReference type="PROSITE" id="PS50850">
    <property type="entry name" value="MFS"/>
    <property type="match status" value="1"/>
</dbReference>
<feature type="transmembrane region" description="Helical" evidence="7">
    <location>
        <begin position="151"/>
        <end position="172"/>
    </location>
</feature>
<keyword evidence="10" id="KW-1185">Reference proteome</keyword>
<dbReference type="CDD" id="cd17502">
    <property type="entry name" value="MFS_Azr1_MDR_like"/>
    <property type="match status" value="1"/>
</dbReference>
<proteinExistence type="inferred from homology"/>
<feature type="transmembrane region" description="Helical" evidence="7">
    <location>
        <begin position="537"/>
        <end position="556"/>
    </location>
</feature>
<evidence type="ECO:0000313" key="9">
    <source>
        <dbReference type="EMBL" id="KAJ3117029.1"/>
    </source>
</evidence>
<feature type="transmembrane region" description="Helical" evidence="7">
    <location>
        <begin position="218"/>
        <end position="238"/>
    </location>
</feature>
<dbReference type="GO" id="GO:0012505">
    <property type="term" value="C:endomembrane system"/>
    <property type="evidence" value="ECO:0007669"/>
    <property type="project" value="UniProtKB-SubCell"/>
</dbReference>
<evidence type="ECO:0000256" key="3">
    <source>
        <dbReference type="ARBA" id="ARBA00022448"/>
    </source>
</evidence>
<protein>
    <recommendedName>
        <fullName evidence="8">Major facilitator superfamily (MFS) profile domain-containing protein</fullName>
    </recommendedName>
</protein>
<organism evidence="9 10">
    <name type="scientific">Physocladia obscura</name>
    <dbReference type="NCBI Taxonomy" id="109957"/>
    <lineage>
        <taxon>Eukaryota</taxon>
        <taxon>Fungi</taxon>
        <taxon>Fungi incertae sedis</taxon>
        <taxon>Chytridiomycota</taxon>
        <taxon>Chytridiomycota incertae sedis</taxon>
        <taxon>Chytridiomycetes</taxon>
        <taxon>Chytridiales</taxon>
        <taxon>Chytriomycetaceae</taxon>
        <taxon>Physocladia</taxon>
    </lineage>
</organism>
<evidence type="ECO:0000259" key="8">
    <source>
        <dbReference type="PROSITE" id="PS50850"/>
    </source>
</evidence>
<dbReference type="PANTHER" id="PTHR23501">
    <property type="entry name" value="MAJOR FACILITATOR SUPERFAMILY"/>
    <property type="match status" value="1"/>
</dbReference>
<keyword evidence="3" id="KW-0813">Transport</keyword>
<dbReference type="Gene3D" id="1.20.1720.10">
    <property type="entry name" value="Multidrug resistance protein D"/>
    <property type="match status" value="1"/>
</dbReference>
<dbReference type="InterPro" id="IPR011701">
    <property type="entry name" value="MFS"/>
</dbReference>
<feature type="transmembrane region" description="Helical" evidence="7">
    <location>
        <begin position="126"/>
        <end position="145"/>
    </location>
</feature>
<feature type="transmembrane region" description="Helical" evidence="7">
    <location>
        <begin position="184"/>
        <end position="206"/>
    </location>
</feature>
<comment type="caution">
    <text evidence="9">The sequence shown here is derived from an EMBL/GenBank/DDBJ whole genome shotgun (WGS) entry which is preliminary data.</text>
</comment>
<keyword evidence="5 7" id="KW-1133">Transmembrane helix</keyword>
<feature type="transmembrane region" description="Helical" evidence="7">
    <location>
        <begin position="361"/>
        <end position="379"/>
    </location>
</feature>
<feature type="transmembrane region" description="Helical" evidence="7">
    <location>
        <begin position="95"/>
        <end position="114"/>
    </location>
</feature>
<evidence type="ECO:0000256" key="1">
    <source>
        <dbReference type="ARBA" id="ARBA00004127"/>
    </source>
</evidence>
<evidence type="ECO:0000256" key="5">
    <source>
        <dbReference type="ARBA" id="ARBA00022989"/>
    </source>
</evidence>
<dbReference type="AlphaFoldDB" id="A0AAD5T3N6"/>
<evidence type="ECO:0000256" key="4">
    <source>
        <dbReference type="ARBA" id="ARBA00022692"/>
    </source>
</evidence>
<feature type="transmembrane region" description="Helical" evidence="7">
    <location>
        <begin position="314"/>
        <end position="341"/>
    </location>
</feature>
<evidence type="ECO:0000313" key="10">
    <source>
        <dbReference type="Proteomes" id="UP001211907"/>
    </source>
</evidence>
<dbReference type="GO" id="GO:0005886">
    <property type="term" value="C:plasma membrane"/>
    <property type="evidence" value="ECO:0007669"/>
    <property type="project" value="TreeGrafter"/>
</dbReference>
<dbReference type="EMBL" id="JADGJH010001189">
    <property type="protein sequence ID" value="KAJ3117029.1"/>
    <property type="molecule type" value="Genomic_DNA"/>
</dbReference>
<feature type="transmembrane region" description="Helical" evidence="7">
    <location>
        <begin position="283"/>
        <end position="302"/>
    </location>
</feature>
<reference evidence="9" key="1">
    <citation type="submission" date="2020-05" db="EMBL/GenBank/DDBJ databases">
        <title>Phylogenomic resolution of chytrid fungi.</title>
        <authorList>
            <person name="Stajich J.E."/>
            <person name="Amses K."/>
            <person name="Simmons R."/>
            <person name="Seto K."/>
            <person name="Myers J."/>
            <person name="Bonds A."/>
            <person name="Quandt C.A."/>
            <person name="Barry K."/>
            <person name="Liu P."/>
            <person name="Grigoriev I."/>
            <person name="Longcore J.E."/>
            <person name="James T.Y."/>
        </authorList>
    </citation>
    <scope>NUCLEOTIDE SEQUENCE</scope>
    <source>
        <strain evidence="9">JEL0513</strain>
    </source>
</reference>
<dbReference type="Gene3D" id="1.20.1250.20">
    <property type="entry name" value="MFS general substrate transporter like domains"/>
    <property type="match status" value="1"/>
</dbReference>
<keyword evidence="6 7" id="KW-0472">Membrane</keyword>
<dbReference type="PANTHER" id="PTHR23501:SF191">
    <property type="entry name" value="VACUOLAR BASIC AMINO ACID TRANSPORTER 4"/>
    <property type="match status" value="1"/>
</dbReference>
<dbReference type="SUPFAM" id="SSF103473">
    <property type="entry name" value="MFS general substrate transporter"/>
    <property type="match status" value="1"/>
</dbReference>
<feature type="domain" description="Major facilitator superfamily (MFS) profile" evidence="8">
    <location>
        <begin position="61"/>
        <end position="564"/>
    </location>
</feature>
<evidence type="ECO:0000256" key="6">
    <source>
        <dbReference type="ARBA" id="ARBA00023136"/>
    </source>
</evidence>
<dbReference type="Pfam" id="PF07690">
    <property type="entry name" value="MFS_1"/>
    <property type="match status" value="1"/>
</dbReference>
<dbReference type="InterPro" id="IPR036259">
    <property type="entry name" value="MFS_trans_sf"/>
</dbReference>
<gene>
    <name evidence="9" type="ORF">HK100_000905</name>
</gene>
<sequence length="574" mass="60961">METKSSELLVSTERASSASDTVVTIDVLAKKADSLTVEDPPALSPMDTVKVPLSRSQFILVFLGLLLGILMAALDQTIVSTALKAIVADLQHQELVPWIGSAYLLTAAPFGTMYGKFADLFGRKWVFVFALVVFELGSFLCGIAPSMEVLILGRAVAGVGGGGIFACVLIIISDIVSMRDRGKYQGMIGATFGLASVIGPLVGGAFSDHVSWRWCFYINLPLGVITVATVIVFLRFPVPEGTFMNKFKRIDFLGTLTLFAAITCLITPLQLGGSVWDWKSAQVIILFVLTPFLIAAFVYVELKIAAEPIVPAALFCNASVPALLVVAFCVGAAFFAAVYYISLFFQVVSSDSATQAGIQTIPLVFGVVILSVSSGIYISKTGNYRRLLMIGPVLMIIGAALTATLDSDSLQVQKVFYLFILGIGGGSMIQTRVLGIQASVPRELIAIATACSQTMQTLGGAFAVSISGTIFNNIVSSDVSSYPNLENAITQLQAHNITVDPTSVLSLSEILLSSPVVTNGSLANLDLIHVFNHAYKIAYLTLLMYPALIMVMVVFVKQFSFGAKPAGGAAAAGH</sequence>
<feature type="transmembrane region" description="Helical" evidence="7">
    <location>
        <begin position="250"/>
        <end position="271"/>
    </location>
</feature>
<name>A0AAD5T3N6_9FUNG</name>
<evidence type="ECO:0000256" key="2">
    <source>
        <dbReference type="ARBA" id="ARBA00008335"/>
    </source>
</evidence>
<keyword evidence="4 7" id="KW-0812">Transmembrane</keyword>
<comment type="subcellular location">
    <subcellularLocation>
        <location evidence="1">Endomembrane system</location>
        <topology evidence="1">Multi-pass membrane protein</topology>
    </subcellularLocation>
</comment>
<dbReference type="FunFam" id="1.20.1720.10:FF:000013">
    <property type="entry name" value="Related to multidrug resistance proteins"/>
    <property type="match status" value="1"/>
</dbReference>
<feature type="transmembrane region" description="Helical" evidence="7">
    <location>
        <begin position="58"/>
        <end position="83"/>
    </location>
</feature>
<comment type="similarity">
    <text evidence="2">Belongs to the major facilitator superfamily.</text>
</comment>
<evidence type="ECO:0000256" key="7">
    <source>
        <dbReference type="SAM" id="Phobius"/>
    </source>
</evidence>
<feature type="transmembrane region" description="Helical" evidence="7">
    <location>
        <begin position="386"/>
        <end position="403"/>
    </location>
</feature>
<dbReference type="InterPro" id="IPR020846">
    <property type="entry name" value="MFS_dom"/>
</dbReference>
<dbReference type="GO" id="GO:0022857">
    <property type="term" value="F:transmembrane transporter activity"/>
    <property type="evidence" value="ECO:0007669"/>
    <property type="project" value="InterPro"/>
</dbReference>
<dbReference type="Proteomes" id="UP001211907">
    <property type="component" value="Unassembled WGS sequence"/>
</dbReference>
<accession>A0AAD5T3N6</accession>
<feature type="transmembrane region" description="Helical" evidence="7">
    <location>
        <begin position="415"/>
        <end position="435"/>
    </location>
</feature>